<evidence type="ECO:0000313" key="5">
    <source>
        <dbReference type="Proteomes" id="UP000054564"/>
    </source>
</evidence>
<evidence type="ECO:0000259" key="2">
    <source>
        <dbReference type="Pfam" id="PF02558"/>
    </source>
</evidence>
<feature type="region of interest" description="Disordered" evidence="1">
    <location>
        <begin position="345"/>
        <end position="398"/>
    </location>
</feature>
<feature type="compositionally biased region" description="Basic and acidic residues" evidence="1">
    <location>
        <begin position="362"/>
        <end position="390"/>
    </location>
</feature>
<dbReference type="PANTHER" id="PTHR21708">
    <property type="entry name" value="PROBABLE 2-DEHYDROPANTOATE 2-REDUCTASE"/>
    <property type="match status" value="1"/>
</dbReference>
<proteinExistence type="predicted"/>
<accession>A0A0L0V0B0</accession>
<keyword evidence="5" id="KW-1185">Reference proteome</keyword>
<dbReference type="Pfam" id="PF02558">
    <property type="entry name" value="ApbA"/>
    <property type="match status" value="1"/>
</dbReference>
<dbReference type="EMBL" id="AJIL01000155">
    <property type="protein sequence ID" value="KNE92722.1"/>
    <property type="molecule type" value="Genomic_DNA"/>
</dbReference>
<evidence type="ECO:0000256" key="1">
    <source>
        <dbReference type="SAM" id="MobiDB-lite"/>
    </source>
</evidence>
<dbReference type="STRING" id="1165861.A0A0L0V0B0"/>
<dbReference type="GO" id="GO:0005737">
    <property type="term" value="C:cytoplasm"/>
    <property type="evidence" value="ECO:0007669"/>
    <property type="project" value="TreeGrafter"/>
</dbReference>
<gene>
    <name evidence="4" type="ORF">PSTG_13853</name>
</gene>
<organism evidence="4 5">
    <name type="scientific">Puccinia striiformis f. sp. tritici PST-78</name>
    <dbReference type="NCBI Taxonomy" id="1165861"/>
    <lineage>
        <taxon>Eukaryota</taxon>
        <taxon>Fungi</taxon>
        <taxon>Dikarya</taxon>
        <taxon>Basidiomycota</taxon>
        <taxon>Pucciniomycotina</taxon>
        <taxon>Pucciniomycetes</taxon>
        <taxon>Pucciniales</taxon>
        <taxon>Pucciniaceae</taxon>
        <taxon>Puccinia</taxon>
    </lineage>
</organism>
<dbReference type="InterPro" id="IPR051402">
    <property type="entry name" value="KPR-Related"/>
</dbReference>
<dbReference type="Pfam" id="PF08546">
    <property type="entry name" value="ApbA_C"/>
    <property type="match status" value="1"/>
</dbReference>
<feature type="domain" description="Ketopantoate reductase C-terminal" evidence="3">
    <location>
        <begin position="263"/>
        <end position="446"/>
    </location>
</feature>
<dbReference type="InterPro" id="IPR008927">
    <property type="entry name" value="6-PGluconate_DH-like_C_sf"/>
</dbReference>
<evidence type="ECO:0000313" key="4">
    <source>
        <dbReference type="EMBL" id="KNE92722.1"/>
    </source>
</evidence>
<dbReference type="InterPro" id="IPR013752">
    <property type="entry name" value="KPA_reductase"/>
</dbReference>
<dbReference type="SUPFAM" id="SSF48179">
    <property type="entry name" value="6-phosphogluconate dehydrogenase C-terminal domain-like"/>
    <property type="match status" value="2"/>
</dbReference>
<dbReference type="InterPro" id="IPR013328">
    <property type="entry name" value="6PGD_dom2"/>
</dbReference>
<dbReference type="OrthoDB" id="3609at2759"/>
<dbReference type="InterPro" id="IPR013332">
    <property type="entry name" value="KPR_N"/>
</dbReference>
<protein>
    <recommendedName>
        <fullName evidence="6">2-dehydropantoate 2-reductase</fullName>
    </recommendedName>
</protein>
<dbReference type="Gene3D" id="3.40.50.720">
    <property type="entry name" value="NAD(P)-binding Rossmann-like Domain"/>
    <property type="match status" value="1"/>
</dbReference>
<feature type="compositionally biased region" description="Polar residues" evidence="1">
    <location>
        <begin position="349"/>
        <end position="358"/>
    </location>
</feature>
<dbReference type="AlphaFoldDB" id="A0A0L0V0B0"/>
<sequence>MSTEPVDVLLVGLGAIGGIYSFVLERSQRCRVTAIARSKYESIQTHGLTIQSEKYGLIENWRPYRLTRSAEEAADRDYRFIVCCVKSLPDVECISAILAPLLLPYHEDFPNSTCHPPPAVVLIQNGIGIEQELAEAFPLIHIISCVSWLGANLITPPVVPGETSTPPISSTMPLGQIAPRIEHGPQDRLVFGLYEGEGFQEARFNEAHSRTCNGYAEGLLARDKTPLIGVARVEKLQNGTNDINLFLELLTAGGCEAEAVEHIQPARWAKNLFNGAYSSMCTLSRSTISQFLVPEVLPHTIPVARETMLEMLCVARALGYQEAELPAKTIDGIINFILQHYKPKGNVPETPSTLTTPPVIQETRHSESPDDAARNKGDGSAHVETAKDNDTSAGSTSFKPSMLLDVEKNRPIELEPIVGAVLERARNKAVETPRLDLLYAMLKVLQVQVTSNN</sequence>
<dbReference type="Gene3D" id="1.10.1040.10">
    <property type="entry name" value="N-(1-d-carboxylethyl)-l-norvaline Dehydrogenase, domain 2"/>
    <property type="match status" value="1"/>
</dbReference>
<dbReference type="Proteomes" id="UP000054564">
    <property type="component" value="Unassembled WGS sequence"/>
</dbReference>
<feature type="domain" description="Ketopantoate reductase N-terminal" evidence="2">
    <location>
        <begin position="8"/>
        <end position="156"/>
    </location>
</feature>
<reference evidence="5" key="1">
    <citation type="submission" date="2014-03" db="EMBL/GenBank/DDBJ databases">
        <title>The Genome Sequence of Puccinia striiformis f. sp. tritici PST-78.</title>
        <authorList>
            <consortium name="The Broad Institute Genome Sequencing Platform"/>
            <person name="Cuomo C."/>
            <person name="Hulbert S."/>
            <person name="Chen X."/>
            <person name="Walker B."/>
            <person name="Young S.K."/>
            <person name="Zeng Q."/>
            <person name="Gargeya S."/>
            <person name="Fitzgerald M."/>
            <person name="Haas B."/>
            <person name="Abouelleil A."/>
            <person name="Alvarado L."/>
            <person name="Arachchi H.M."/>
            <person name="Berlin A.M."/>
            <person name="Chapman S.B."/>
            <person name="Goldberg J."/>
            <person name="Griggs A."/>
            <person name="Gujja S."/>
            <person name="Hansen M."/>
            <person name="Howarth C."/>
            <person name="Imamovic A."/>
            <person name="Larimer J."/>
            <person name="McCowan C."/>
            <person name="Montmayeur A."/>
            <person name="Murphy C."/>
            <person name="Neiman D."/>
            <person name="Pearson M."/>
            <person name="Priest M."/>
            <person name="Roberts A."/>
            <person name="Saif S."/>
            <person name="Shea T."/>
            <person name="Sisk P."/>
            <person name="Sykes S."/>
            <person name="Wortman J."/>
            <person name="Nusbaum C."/>
            <person name="Birren B."/>
        </authorList>
    </citation>
    <scope>NUCLEOTIDE SEQUENCE [LARGE SCALE GENOMIC DNA]</scope>
    <source>
        <strain evidence="5">race PST-78</strain>
    </source>
</reference>
<evidence type="ECO:0008006" key="6">
    <source>
        <dbReference type="Google" id="ProtNLM"/>
    </source>
</evidence>
<name>A0A0L0V0B0_9BASI</name>
<dbReference type="PANTHER" id="PTHR21708:SF43">
    <property type="entry name" value="KETOPANTOATE REDUCTASE C-TERMINAL DOMAIN-CONTAINING PROTEIN"/>
    <property type="match status" value="1"/>
</dbReference>
<evidence type="ECO:0000259" key="3">
    <source>
        <dbReference type="Pfam" id="PF08546"/>
    </source>
</evidence>
<comment type="caution">
    <text evidence="4">The sequence shown here is derived from an EMBL/GenBank/DDBJ whole genome shotgun (WGS) entry which is preliminary data.</text>
</comment>